<dbReference type="EMBL" id="AACS02000004">
    <property type="protein sequence ID" value="EFI27825.1"/>
    <property type="molecule type" value="Genomic_DNA"/>
</dbReference>
<sequence length="620" mass="67741">MSQGTKKAPYGTWESPANSIEALLVDGVTGTVYNLERRPSEGGRSVLVETRSGKDVLGPKSDGSRWNVRTGVQEYGGSPALVHNNIVYFSHYDDGRIYSKELGTEGSKVIGVTPGSRLPIHSHLLFAVLEDHTDDTPAGVVTSLCVIDTSNQSGDDKVSVIVKGADFYALPSFSPSVEGRPSKLTWMEWYHPDMPWIGGEVYVGDVVIEGARPVLPTPLPEDFGYPFWSLDEFPYTLVSAGGKKGAVWKGIKEGRDVLYYIPVGEGKEPAKAHLIPSPYVSLGPSILALPGGKEVVFIGQKADEEKTIVQVSVEGLIEGNAEFVGIAVKKEKEEKKTELTKDLVSAPKPITLKLADGHPLHVVYYAPYNPAYAGPNDPSEKPPVVVNIHGGPTAHVSQGLDWKKQYWTTRGWAWLDVNYRGSSGYGRAYIEQLNRNWGVVDVQDCINSVRLLSGGEHDLVDPKRAVIRGGSAGGFTVLAVISLPEKETDRKTFAAAQASYGISDLKKLEEFTHKFESHYLSGLLGGSSAEVPETYAKRSPINSVSKIETPLLILQGSADKVVPPAQSSSIYEILKAKNNDVEYKEYEGEGHGWRREDTMRDAIERERAFYERVLGLKNVA</sequence>
<reference evidence="2 3" key="1">
    <citation type="journal article" date="2010" name="Proc. Natl. Acad. Sci. U.S.A.">
        <title>Insights into evolution of multicellular fungi from the assembled chromosomes of the mushroom Coprinopsis cinerea (Coprinus cinereus).</title>
        <authorList>
            <person name="Stajich J.E."/>
            <person name="Wilke S.K."/>
            <person name="Ahren D."/>
            <person name="Au C.H."/>
            <person name="Birren B.W."/>
            <person name="Borodovsky M."/>
            <person name="Burns C."/>
            <person name="Canback B."/>
            <person name="Casselton L.A."/>
            <person name="Cheng C.K."/>
            <person name="Deng J."/>
            <person name="Dietrich F.S."/>
            <person name="Fargo D.C."/>
            <person name="Farman M.L."/>
            <person name="Gathman A.C."/>
            <person name="Goldberg J."/>
            <person name="Guigo R."/>
            <person name="Hoegger P.J."/>
            <person name="Hooker J.B."/>
            <person name="Huggins A."/>
            <person name="James T.Y."/>
            <person name="Kamada T."/>
            <person name="Kilaru S."/>
            <person name="Kodira C."/>
            <person name="Kues U."/>
            <person name="Kupfer D."/>
            <person name="Kwan H.S."/>
            <person name="Lomsadze A."/>
            <person name="Li W."/>
            <person name="Lilly W.W."/>
            <person name="Ma L.J."/>
            <person name="Mackey A.J."/>
            <person name="Manning G."/>
            <person name="Martin F."/>
            <person name="Muraguchi H."/>
            <person name="Natvig D.O."/>
            <person name="Palmerini H."/>
            <person name="Ramesh M.A."/>
            <person name="Rehmeyer C.J."/>
            <person name="Roe B.A."/>
            <person name="Shenoy N."/>
            <person name="Stanke M."/>
            <person name="Ter-Hovhannisyan V."/>
            <person name="Tunlid A."/>
            <person name="Velagapudi R."/>
            <person name="Vision T.J."/>
            <person name="Zeng Q."/>
            <person name="Zolan M.E."/>
            <person name="Pukkila P.J."/>
        </authorList>
    </citation>
    <scope>NUCLEOTIDE SEQUENCE [LARGE SCALE GENOMIC DNA]</scope>
    <source>
        <strain evidence="3">Okayama-7 / 130 / ATCC MYA-4618 / FGSC 9003</strain>
    </source>
</reference>
<gene>
    <name evidence="2" type="ORF">CC1G_14314</name>
</gene>
<dbReference type="OrthoDB" id="43744at2759"/>
<evidence type="ECO:0000313" key="3">
    <source>
        <dbReference type="Proteomes" id="UP000001861"/>
    </source>
</evidence>
<keyword evidence="3" id="KW-1185">Reference proteome</keyword>
<dbReference type="PANTHER" id="PTHR43056">
    <property type="entry name" value="PEPTIDASE S9 PROLYL OLIGOPEPTIDASE"/>
    <property type="match status" value="1"/>
</dbReference>
<dbReference type="RefSeq" id="XP_002911319.1">
    <property type="nucleotide sequence ID" value="XM_002911273.1"/>
</dbReference>
<dbReference type="eggNOG" id="KOG2100">
    <property type="taxonomic scope" value="Eukaryota"/>
</dbReference>
<protein>
    <submittedName>
        <fullName evidence="2">Peptidase</fullName>
    </submittedName>
</protein>
<dbReference type="HOGENOM" id="CLU_012236_1_0_1"/>
<dbReference type="InterPro" id="IPR001375">
    <property type="entry name" value="Peptidase_S9_cat"/>
</dbReference>
<comment type="caution">
    <text evidence="2">The sequence shown here is derived from an EMBL/GenBank/DDBJ whole genome shotgun (WGS) entry which is preliminary data.</text>
</comment>
<dbReference type="InParanoid" id="D6RLX1"/>
<dbReference type="ESTHER" id="copc7-d6rlx1">
    <property type="family name" value="PMH_Peptidase_S9"/>
</dbReference>
<dbReference type="Pfam" id="PF00326">
    <property type="entry name" value="Peptidase_S9"/>
    <property type="match status" value="1"/>
</dbReference>
<dbReference type="InterPro" id="IPR029058">
    <property type="entry name" value="AB_hydrolase_fold"/>
</dbReference>
<dbReference type="VEuPathDB" id="FungiDB:CC1G_14314"/>
<dbReference type="STRING" id="240176.D6RLX1"/>
<accession>D6RLX1</accession>
<evidence type="ECO:0000259" key="1">
    <source>
        <dbReference type="Pfam" id="PF00326"/>
    </source>
</evidence>
<dbReference type="PANTHER" id="PTHR43056:SF5">
    <property type="entry name" value="PEPTIDASE S9 PROLYL OLIGOPEPTIDASE CATALYTIC DOMAIN-CONTAINING PROTEIN"/>
    <property type="match status" value="1"/>
</dbReference>
<dbReference type="Proteomes" id="UP000001861">
    <property type="component" value="Unassembled WGS sequence"/>
</dbReference>
<dbReference type="GO" id="GO:0006508">
    <property type="term" value="P:proteolysis"/>
    <property type="evidence" value="ECO:0007669"/>
    <property type="project" value="InterPro"/>
</dbReference>
<name>D6RLX1_COPC7</name>
<dbReference type="GeneID" id="9378566"/>
<dbReference type="AlphaFoldDB" id="D6RLX1"/>
<dbReference type="Gene3D" id="3.40.50.1820">
    <property type="entry name" value="alpha/beta hydrolase"/>
    <property type="match status" value="1"/>
</dbReference>
<dbReference type="SUPFAM" id="SSF53474">
    <property type="entry name" value="alpha/beta-Hydrolases"/>
    <property type="match status" value="1"/>
</dbReference>
<dbReference type="OMA" id="GYTTLCA"/>
<feature type="domain" description="Peptidase S9 prolyl oligopeptidase catalytic" evidence="1">
    <location>
        <begin position="400"/>
        <end position="615"/>
    </location>
</feature>
<dbReference type="GO" id="GO:0008236">
    <property type="term" value="F:serine-type peptidase activity"/>
    <property type="evidence" value="ECO:0007669"/>
    <property type="project" value="InterPro"/>
</dbReference>
<dbReference type="InterPro" id="IPR050585">
    <property type="entry name" value="Xaa-Pro_dipeptidyl-ppase/CocE"/>
</dbReference>
<organism evidence="2 3">
    <name type="scientific">Coprinopsis cinerea (strain Okayama-7 / 130 / ATCC MYA-4618 / FGSC 9003)</name>
    <name type="common">Inky cap fungus</name>
    <name type="synonym">Hormographiella aspergillata</name>
    <dbReference type="NCBI Taxonomy" id="240176"/>
    <lineage>
        <taxon>Eukaryota</taxon>
        <taxon>Fungi</taxon>
        <taxon>Dikarya</taxon>
        <taxon>Basidiomycota</taxon>
        <taxon>Agaricomycotina</taxon>
        <taxon>Agaricomycetes</taxon>
        <taxon>Agaricomycetidae</taxon>
        <taxon>Agaricales</taxon>
        <taxon>Agaricineae</taxon>
        <taxon>Psathyrellaceae</taxon>
        <taxon>Coprinopsis</taxon>
    </lineage>
</organism>
<evidence type="ECO:0000313" key="2">
    <source>
        <dbReference type="EMBL" id="EFI27825.1"/>
    </source>
</evidence>
<proteinExistence type="predicted"/>
<dbReference type="KEGG" id="cci:CC1G_14314"/>